<dbReference type="Pfam" id="PF11835">
    <property type="entry name" value="RRM_8"/>
    <property type="match status" value="1"/>
</dbReference>
<reference evidence="6 7" key="1">
    <citation type="journal article" date="2022" name="Nat. Genet.">
        <title>Improved pea reference genome and pan-genome highlight genomic features and evolutionary characteristics.</title>
        <authorList>
            <person name="Yang T."/>
            <person name="Liu R."/>
            <person name="Luo Y."/>
            <person name="Hu S."/>
            <person name="Wang D."/>
            <person name="Wang C."/>
            <person name="Pandey M.K."/>
            <person name="Ge S."/>
            <person name="Xu Q."/>
            <person name="Li N."/>
            <person name="Li G."/>
            <person name="Huang Y."/>
            <person name="Saxena R.K."/>
            <person name="Ji Y."/>
            <person name="Li M."/>
            <person name="Yan X."/>
            <person name="He Y."/>
            <person name="Liu Y."/>
            <person name="Wang X."/>
            <person name="Xiang C."/>
            <person name="Varshney R.K."/>
            <person name="Ding H."/>
            <person name="Gao S."/>
            <person name="Zong X."/>
        </authorList>
    </citation>
    <scope>NUCLEOTIDE SEQUENCE [LARGE SCALE GENOMIC DNA]</scope>
    <source>
        <strain evidence="6 7">cv. Zhongwan 6</strain>
    </source>
</reference>
<dbReference type="EMBL" id="JAMSHJ010000001">
    <property type="protein sequence ID" value="KAI5442963.1"/>
    <property type="molecule type" value="Genomic_DNA"/>
</dbReference>
<dbReference type="InterPro" id="IPR021790">
    <property type="entry name" value="PTBP1-like_RRM2"/>
</dbReference>
<dbReference type="InterPro" id="IPR034794">
    <property type="entry name" value="PTBPH1/PTBPH2_RRM3"/>
</dbReference>
<proteinExistence type="predicted"/>
<dbReference type="SUPFAM" id="SSF54928">
    <property type="entry name" value="RNA-binding domain, RBD"/>
    <property type="match status" value="1"/>
</dbReference>
<evidence type="ECO:0000256" key="1">
    <source>
        <dbReference type="ARBA" id="ARBA00022737"/>
    </source>
</evidence>
<comment type="caution">
    <text evidence="6">The sequence shown here is derived from an EMBL/GenBank/DDBJ whole genome shotgun (WGS) entry which is preliminary data.</text>
</comment>
<evidence type="ECO:0000256" key="4">
    <source>
        <dbReference type="SAM" id="MobiDB-lite"/>
    </source>
</evidence>
<feature type="domain" description="RRM" evidence="5">
    <location>
        <begin position="22"/>
        <end position="102"/>
    </location>
</feature>
<dbReference type="CDD" id="cd12690">
    <property type="entry name" value="RRM3_PTBPH1_PTBPH2"/>
    <property type="match status" value="1"/>
</dbReference>
<name>A0A9D5BFZ0_PEA</name>
<feature type="compositionally biased region" description="Low complexity" evidence="4">
    <location>
        <begin position="177"/>
        <end position="197"/>
    </location>
</feature>
<evidence type="ECO:0000259" key="5">
    <source>
        <dbReference type="PROSITE" id="PS50102"/>
    </source>
</evidence>
<protein>
    <recommendedName>
        <fullName evidence="5">RRM domain-containing protein</fullName>
    </recommendedName>
</protein>
<dbReference type="InterPro" id="IPR035979">
    <property type="entry name" value="RBD_domain_sf"/>
</dbReference>
<dbReference type="PANTHER" id="PTHR15592">
    <property type="entry name" value="MATRIN 3/NUCLEAR PROTEIN 220-RELATED"/>
    <property type="match status" value="1"/>
</dbReference>
<keyword evidence="7" id="KW-1185">Reference proteome</keyword>
<dbReference type="InterPro" id="IPR012677">
    <property type="entry name" value="Nucleotide-bd_a/b_plait_sf"/>
</dbReference>
<evidence type="ECO:0000256" key="3">
    <source>
        <dbReference type="PROSITE-ProRule" id="PRU00176"/>
    </source>
</evidence>
<organism evidence="6 7">
    <name type="scientific">Pisum sativum</name>
    <name type="common">Garden pea</name>
    <name type="synonym">Lathyrus oleraceus</name>
    <dbReference type="NCBI Taxonomy" id="3888"/>
    <lineage>
        <taxon>Eukaryota</taxon>
        <taxon>Viridiplantae</taxon>
        <taxon>Streptophyta</taxon>
        <taxon>Embryophyta</taxon>
        <taxon>Tracheophyta</taxon>
        <taxon>Spermatophyta</taxon>
        <taxon>Magnoliopsida</taxon>
        <taxon>eudicotyledons</taxon>
        <taxon>Gunneridae</taxon>
        <taxon>Pentapetalae</taxon>
        <taxon>rosids</taxon>
        <taxon>fabids</taxon>
        <taxon>Fabales</taxon>
        <taxon>Fabaceae</taxon>
        <taxon>Papilionoideae</taxon>
        <taxon>50 kb inversion clade</taxon>
        <taxon>NPAAA clade</taxon>
        <taxon>Hologalegina</taxon>
        <taxon>IRL clade</taxon>
        <taxon>Fabeae</taxon>
        <taxon>Lathyrus</taxon>
    </lineage>
</organism>
<dbReference type="InterPro" id="IPR000504">
    <property type="entry name" value="RRM_dom"/>
</dbReference>
<keyword evidence="2 3" id="KW-0694">RNA-binding</keyword>
<evidence type="ECO:0000313" key="6">
    <source>
        <dbReference type="EMBL" id="KAI5442963.1"/>
    </source>
</evidence>
<accession>A0A9D5BFZ0</accession>
<dbReference type="FunFam" id="3.30.70.330:FF:000324">
    <property type="entry name" value="Polypyrimidine tract-binding protein-like 2"/>
    <property type="match status" value="1"/>
</dbReference>
<sequence length="211" mass="22745">MLTTYGVHSAIGPDEKRKELESNVLLATIENMQYAVTVEVLNTVFSAFGTVQKIAIFEKNGQTQALIQYPDVTIAAAAKEALEGHNIYDGGYCKLHLTYSRHTDLNVKAFSEKSRDYTVLNPSLHPAWQNTQAAPMYPGLQGQMPSWDPNHQDVTQSYLSAPGTFPSGQAVPPIPGYSPAAAPPSGASPHSHMPPGSFSDASPPGIQPYYG</sequence>
<dbReference type="PROSITE" id="PS50102">
    <property type="entry name" value="RRM"/>
    <property type="match status" value="1"/>
</dbReference>
<dbReference type="Proteomes" id="UP001058974">
    <property type="component" value="Chromosome 1"/>
</dbReference>
<evidence type="ECO:0000256" key="2">
    <source>
        <dbReference type="ARBA" id="ARBA00022884"/>
    </source>
</evidence>
<feature type="region of interest" description="Disordered" evidence="4">
    <location>
        <begin position="140"/>
        <end position="211"/>
    </location>
</feature>
<dbReference type="GO" id="GO:0003723">
    <property type="term" value="F:RNA binding"/>
    <property type="evidence" value="ECO:0007669"/>
    <property type="project" value="UniProtKB-UniRule"/>
</dbReference>
<dbReference type="Gramene" id="Psat01G0184600-T3">
    <property type="protein sequence ID" value="KAI5442963.1"/>
    <property type="gene ID" value="KIW84_011846"/>
</dbReference>
<dbReference type="Gene3D" id="3.30.70.330">
    <property type="match status" value="1"/>
</dbReference>
<gene>
    <name evidence="6" type="ORF">KIW84_011846</name>
</gene>
<dbReference type="AlphaFoldDB" id="A0A9D5BFZ0"/>
<evidence type="ECO:0000313" key="7">
    <source>
        <dbReference type="Proteomes" id="UP001058974"/>
    </source>
</evidence>
<keyword evidence="1" id="KW-0677">Repeat</keyword>